<dbReference type="RefSeq" id="XP_001647452.1">
    <property type="nucleotide sequence ID" value="XM_001647402.1"/>
</dbReference>
<dbReference type="KEGG" id="vpo:Kpol_1018p132"/>
<dbReference type="Gene3D" id="1.20.1270.60">
    <property type="entry name" value="Arfaptin homology (AH) domain/BAR domain"/>
    <property type="match status" value="1"/>
</dbReference>
<dbReference type="InterPro" id="IPR011993">
    <property type="entry name" value="PH-like_dom_sf"/>
</dbReference>
<evidence type="ECO:0000313" key="4">
    <source>
        <dbReference type="EMBL" id="EDO19594.1"/>
    </source>
</evidence>
<dbReference type="SUPFAM" id="SSF50729">
    <property type="entry name" value="PH domain-like"/>
    <property type="match status" value="1"/>
</dbReference>
<dbReference type="OrthoDB" id="2264563at2759"/>
<evidence type="ECO:0000256" key="1">
    <source>
        <dbReference type="ARBA" id="ARBA00022553"/>
    </source>
</evidence>
<dbReference type="Proteomes" id="UP000000267">
    <property type="component" value="Unassembled WGS sequence"/>
</dbReference>
<dbReference type="STRING" id="436907.A7TDX4"/>
<dbReference type="HOGENOM" id="CLU_008754_0_0_1"/>
<dbReference type="Pfam" id="PF20400">
    <property type="entry name" value="BAR_4"/>
    <property type="match status" value="1"/>
</dbReference>
<dbReference type="InParanoid" id="A7TDX4"/>
<dbReference type="GeneID" id="5547957"/>
<gene>
    <name evidence="4" type="ORF">Kpol_1018p132</name>
</gene>
<evidence type="ECO:0000313" key="5">
    <source>
        <dbReference type="Proteomes" id="UP000000267"/>
    </source>
</evidence>
<feature type="compositionally biased region" description="Low complexity" evidence="2">
    <location>
        <begin position="552"/>
        <end position="564"/>
    </location>
</feature>
<feature type="compositionally biased region" description="Low complexity" evidence="2">
    <location>
        <begin position="43"/>
        <end position="66"/>
    </location>
</feature>
<dbReference type="PANTHER" id="PTHR31941">
    <property type="entry name" value="CYTOSKELETAL SIGNALING PROTEIN SLM1"/>
    <property type="match status" value="1"/>
</dbReference>
<dbReference type="AlphaFoldDB" id="A7TDX4"/>
<dbReference type="InterPro" id="IPR046869">
    <property type="entry name" value="SLM1/RGC1-like_PH"/>
</dbReference>
<dbReference type="PANTHER" id="PTHR31941:SF15">
    <property type="entry name" value="ACTIVATOR OF SKN7 PROTEIN 10-RELATED"/>
    <property type="match status" value="1"/>
</dbReference>
<feature type="domain" description="PH" evidence="3">
    <location>
        <begin position="454"/>
        <end position="651"/>
    </location>
</feature>
<reference evidence="4 5" key="1">
    <citation type="journal article" date="2007" name="Proc. Natl. Acad. Sci. U.S.A.">
        <title>Independent sorting-out of thousands of duplicated gene pairs in two yeast species descended from a whole-genome duplication.</title>
        <authorList>
            <person name="Scannell D.R."/>
            <person name="Frank A.C."/>
            <person name="Conant G.C."/>
            <person name="Byrne K.P."/>
            <person name="Woolfit M."/>
            <person name="Wolfe K.H."/>
        </authorList>
    </citation>
    <scope>NUCLEOTIDE SEQUENCE [LARGE SCALE GENOMIC DNA]</scope>
    <source>
        <strain evidence="5">ATCC 22028 / DSM 70294 / BCRC 21397 / CBS 2163 / NBRC 10782 / NRRL Y-8283 / UCD 57-17</strain>
    </source>
</reference>
<dbReference type="PhylomeDB" id="A7TDX4"/>
<dbReference type="EMBL" id="DS480378">
    <property type="protein sequence ID" value="EDO19594.1"/>
    <property type="molecule type" value="Genomic_DNA"/>
</dbReference>
<keyword evidence="1" id="KW-0597">Phosphoprotein</keyword>
<dbReference type="Pfam" id="PF20399">
    <property type="entry name" value="PH_20"/>
    <property type="match status" value="1"/>
</dbReference>
<dbReference type="PROSITE" id="PS50003">
    <property type="entry name" value="PH_DOMAIN"/>
    <property type="match status" value="1"/>
</dbReference>
<dbReference type="eggNOG" id="ENOG502QU0Q">
    <property type="taxonomic scope" value="Eukaryota"/>
</dbReference>
<evidence type="ECO:0000256" key="2">
    <source>
        <dbReference type="SAM" id="MobiDB-lite"/>
    </source>
</evidence>
<dbReference type="InterPro" id="IPR027267">
    <property type="entry name" value="AH/BAR_dom_sf"/>
</dbReference>
<dbReference type="InterPro" id="IPR046868">
    <property type="entry name" value="BAR_4"/>
</dbReference>
<organism evidence="5">
    <name type="scientific">Vanderwaltozyma polyspora (strain ATCC 22028 / DSM 70294 / BCRC 21397 / CBS 2163 / NBRC 10782 / NRRL Y-8283 / UCD 57-17)</name>
    <name type="common">Kluyveromyces polysporus</name>
    <dbReference type="NCBI Taxonomy" id="436907"/>
    <lineage>
        <taxon>Eukaryota</taxon>
        <taxon>Fungi</taxon>
        <taxon>Dikarya</taxon>
        <taxon>Ascomycota</taxon>
        <taxon>Saccharomycotina</taxon>
        <taxon>Saccharomycetes</taxon>
        <taxon>Saccharomycetales</taxon>
        <taxon>Saccharomycetaceae</taxon>
        <taxon>Vanderwaltozyma</taxon>
    </lineage>
</organism>
<dbReference type="InterPro" id="IPR001849">
    <property type="entry name" value="PH_domain"/>
</dbReference>
<feature type="compositionally biased region" description="Low complexity" evidence="2">
    <location>
        <begin position="12"/>
        <end position="22"/>
    </location>
</feature>
<dbReference type="Gene3D" id="2.30.29.30">
    <property type="entry name" value="Pleckstrin-homology domain (PH domain)/Phosphotyrosine-binding domain (PTB)"/>
    <property type="match status" value="1"/>
</dbReference>
<proteinExistence type="predicted"/>
<dbReference type="OMA" id="PKCDPYL"/>
<name>A7TDX4_VANPO</name>
<feature type="region of interest" description="Disordered" evidence="2">
    <location>
        <begin position="541"/>
        <end position="590"/>
    </location>
</feature>
<protein>
    <recommendedName>
        <fullName evidence="3">PH domain-containing protein</fullName>
    </recommendedName>
</protein>
<keyword evidence="5" id="KW-1185">Reference proteome</keyword>
<sequence>MTDYFSLQRALSSGDASGSDSAVTPEIHTEYLEGIPPLEKIPSNSMSRKNSASSTSRRGSRSGSQSLPWEPSVPIPLQLGGHSAMNSPGVVTPGEGSDSVHVRFVKEFPTDLLVDRFEKWRKILKSLIAYFREVAYAQEQFARINNKLKGNVKFQFLTDLEEGSNRIFDPLTSNIPTKKSQPSTLAEKNSKVAQAELHAQLQSSGSQTDDEDMLPVHDLSSAASGYMKFGSGSVQDVQVILKKYHLSLASHQFKISKDILNAIIPKLEELRKDLSIKIREIKDLGGDFHTNLGQHVETTSVLYNKYVTAVKVLNDEACPVDPFQTSKPKCDPYLLKLQLELQMKRQLVEENYLREAFVNLQSSGMQLEKIVYSRIQSSLQRYSQLIDSEARSMIKNLCNELYQGLISRPPAIEWDHFVAHHPTALMDWRSTEPNPPTRKLADIVYPEMKSSLAKCIRAGYLNKSSDLSTEKNGYFVLTSNFLHQFKNADFFKLGAGNAHHPGPLSKRASLIPTFSLNLNKCELVEATEDKFVLKGKPLFNTDGERPSNNITPPSSAGSNGSASDPSKERRGSKLGKIFSNGGTTSKPMAPQVVQPPVQQITKEQQAYLSKVKSTGGKGEFIFTFTLPSGDNSVEDAKQFRKWVQEIKHLASFSNTSERKKFINERILHRDQTKLKNGKPDLSQTTTNIGPTTTNYSDMDPVAQTMSLDMAGTAKSKAFASAFDEGGNLVTIGERRGSVASNYLDNTMTKTA</sequence>
<evidence type="ECO:0000259" key="3">
    <source>
        <dbReference type="PROSITE" id="PS50003"/>
    </source>
</evidence>
<accession>A7TDX4</accession>
<feature type="region of interest" description="Disordered" evidence="2">
    <location>
        <begin position="1"/>
        <end position="72"/>
    </location>
</feature>
<dbReference type="SMART" id="SM00233">
    <property type="entry name" value="PH"/>
    <property type="match status" value="1"/>
</dbReference>